<sequence length="1500" mass="163390">MDKRRNTSQKILLTCLLSVMVGVSVYSQITILPPNLGFSQACASESFNVYEFTFSFYPVQNLGPNNVFIVELSDASGNFSAPTTVATLNNTASPVSGDFALPTDTGGENYRIRIRSTDPVQVSDPSSYFSAYYAIHNQPYSINNYNSQVNICEGETFLLEIDDTGTPASPLYYPFLTYVWYKDFIEIPNENGPTLLVSEPGDYYSIVDYGSCVMNSYSNIVSVGVATSINPTISTDDGNTTICLPQSKTLISDYQSATYDYTWYKDGVAIANSNAPTYDATEAGSYFVEIDDSGCLFTSNSIVLDVDDYQVSLDPDQDEMLLPGETVTLTATTTAQTYTVQWYKDEIVLTGETQMQLTVSQPGTYKVVVSQTVPCTTEKEASVTIVFPDYFNLAVDTDAFYTPCNSVSTNLQITQFEAVSAIETRNLLGTSPNFDYQWFKDGNPVSGATGNSYNVSGASENGTYNLEVAVPNFGTVPSNPVPVNLGIGAVTISSQGPLCEGQSTSLTTNISDAQYNYQWFKDGNPISGAVSETFTATEEGSYHLEVESGTCTQSSNTLILEYGQITVSSSNPSLDVLIPGQTKQLVVTTDAFQPTFTWYRNNIVINGATSNVYEADEDGDYKVVVTQTGACNISEELTLSLEYPLSFTIGISPSFDYVACSSTATNLIITEFIAQTNSGDIDILNNDYGYGYQWLKDGLPISGATTTSYNVSDAQDNGIYTLEVTIPSFGAVPSNNVTVNLGLGPVTIENQTPLCPGEPTIITSNITGTMYTYQWFKDGNPISGAVSETYTATEEGNYLLEIDHGSCSVQSNELTLAYGDISINSITPENNLLLPGETKTVQVSTNAQQPTFAWYKDGVAIPNATASSLAVTAAGVYKVVVTQTEGCIVEAEKEFTFNSPTGYNITIEKDPNYDECTSESLNIYLLVFEAVTPNGTIDVLNNPNIQYTAQWYRDETAVTNATETSITLNNPSQNGLYKLLLDIVDFGTVASNEVNANLANNTPLVITSNGLLCENNPQVDINSSIVEPSYSYSWFKDGVLIETNNQATITVTTEGSYSLTIDTGNCSKESNVLVIEEASIAIENDVPLSSTLIPGATTQLSVSTNAIQPNYNWYKDNVLITGETTNSLTIDQAGEYKVVVTQTIGCVMEEELSFTVQYPENFTLVITPDETYRACQSTATVLSVFEFYAETPEGTIDLLNNPYRYDFQWYKNATPIAGATDMSLAVVDYTENGEYYVTVEIPDYSTVSSNKLNITLAFIDAVTIESEGILCESNAEVLLYSNVSNTDYEYKWYADNNSTVLGTQPELTVTEEGTYYLTVAYNGCEITSNTLTVTSLDSSVVTLDHPETIELLEGTTITVTAAGADSYTWYFNNEIVSTTAEIEISGPGIYLLVALVGNCEVTKEITVTEIENKTVAIPNVITLNGDGINDHWALPKKYVGKENVDVIIYGPDGTVVFRDQNYQNTWPDSSFGFSPKQPVYYYTILEDNVITKKGTITIIK</sequence>
<dbReference type="InterPro" id="IPR036179">
    <property type="entry name" value="Ig-like_dom_sf"/>
</dbReference>
<dbReference type="PANTHER" id="PTHR46013">
    <property type="entry name" value="VASCULAR CELL ADHESION MOLECULE 1"/>
    <property type="match status" value="1"/>
</dbReference>
<dbReference type="Pfam" id="PF13585">
    <property type="entry name" value="CHU_C"/>
    <property type="match status" value="1"/>
</dbReference>
<dbReference type="Gene3D" id="2.60.40.10">
    <property type="entry name" value="Immunoglobulins"/>
    <property type="match status" value="8"/>
</dbReference>
<dbReference type="OrthoDB" id="678019at2"/>
<dbReference type="PANTHER" id="PTHR46013:SF7">
    <property type="entry name" value="IG-LIKE DOMAIN-CONTAINING PROTEIN"/>
    <property type="match status" value="1"/>
</dbReference>
<name>A0A2U0I440_9FLAO</name>
<dbReference type="PROSITE" id="PS50835">
    <property type="entry name" value="IG_LIKE"/>
    <property type="match status" value="1"/>
</dbReference>
<keyword evidence="3" id="KW-1185">Reference proteome</keyword>
<evidence type="ECO:0000259" key="1">
    <source>
        <dbReference type="PROSITE" id="PS50835"/>
    </source>
</evidence>
<dbReference type="EMBL" id="QEHR01000003">
    <property type="protein sequence ID" value="PVW15885.1"/>
    <property type="molecule type" value="Genomic_DNA"/>
</dbReference>
<dbReference type="RefSeq" id="WP_116693908.1">
    <property type="nucleotide sequence ID" value="NZ_QEHR01000003.1"/>
</dbReference>
<dbReference type="SUPFAM" id="SSF48726">
    <property type="entry name" value="Immunoglobulin"/>
    <property type="match status" value="1"/>
</dbReference>
<proteinExistence type="predicted"/>
<dbReference type="Proteomes" id="UP000245962">
    <property type="component" value="Unassembled WGS sequence"/>
</dbReference>
<comment type="caution">
    <text evidence="2">The sequence shown here is derived from an EMBL/GenBank/DDBJ whole genome shotgun (WGS) entry which is preliminary data.</text>
</comment>
<reference evidence="2 3" key="1">
    <citation type="submission" date="2018-04" db="EMBL/GenBank/DDBJ databases">
        <title>Marixanthomonas spongiae HN-E44 sp. nov., isolated from a marine sponge.</title>
        <authorList>
            <person name="Luo L."/>
            <person name="Zhuang L."/>
        </authorList>
    </citation>
    <scope>NUCLEOTIDE SEQUENCE [LARGE SCALE GENOMIC DNA]</scope>
    <source>
        <strain evidence="2 3">HN-E44</strain>
    </source>
</reference>
<dbReference type="InterPro" id="IPR003599">
    <property type="entry name" value="Ig_sub"/>
</dbReference>
<evidence type="ECO:0000313" key="3">
    <source>
        <dbReference type="Proteomes" id="UP000245962"/>
    </source>
</evidence>
<feature type="domain" description="Ig-like" evidence="1">
    <location>
        <begin position="1242"/>
        <end position="1334"/>
    </location>
</feature>
<protein>
    <recommendedName>
        <fullName evidence="1">Ig-like domain-containing protein</fullName>
    </recommendedName>
</protein>
<dbReference type="SMART" id="SM00409">
    <property type="entry name" value="IG"/>
    <property type="match status" value="5"/>
</dbReference>
<organism evidence="2 3">
    <name type="scientific">Marixanthomonas spongiae</name>
    <dbReference type="NCBI Taxonomy" id="2174845"/>
    <lineage>
        <taxon>Bacteria</taxon>
        <taxon>Pseudomonadati</taxon>
        <taxon>Bacteroidota</taxon>
        <taxon>Flavobacteriia</taxon>
        <taxon>Flavobacteriales</taxon>
        <taxon>Flavobacteriaceae</taxon>
        <taxon>Marixanthomonas</taxon>
    </lineage>
</organism>
<evidence type="ECO:0000313" key="2">
    <source>
        <dbReference type="EMBL" id="PVW15885.1"/>
    </source>
</evidence>
<gene>
    <name evidence="2" type="ORF">DDV96_06365</name>
</gene>
<dbReference type="InterPro" id="IPR013783">
    <property type="entry name" value="Ig-like_fold"/>
</dbReference>
<accession>A0A2U0I440</accession>
<dbReference type="InterPro" id="IPR007110">
    <property type="entry name" value="Ig-like_dom"/>
</dbReference>